<dbReference type="Proteomes" id="UP001500620">
    <property type="component" value="Unassembled WGS sequence"/>
</dbReference>
<keyword evidence="4" id="KW-1185">Reference proteome</keyword>
<evidence type="ECO:0000313" key="3">
    <source>
        <dbReference type="EMBL" id="GAA4263794.1"/>
    </source>
</evidence>
<accession>A0ABP8DV58</accession>
<name>A0ABP8DV58_9ACTN</name>
<evidence type="ECO:0000256" key="1">
    <source>
        <dbReference type="ARBA" id="ARBA00006484"/>
    </source>
</evidence>
<gene>
    <name evidence="3" type="ORF">GCM10022255_111570</name>
</gene>
<dbReference type="InterPro" id="IPR051122">
    <property type="entry name" value="SDR_DHRS6-like"/>
</dbReference>
<evidence type="ECO:0000256" key="2">
    <source>
        <dbReference type="ARBA" id="ARBA00023002"/>
    </source>
</evidence>
<keyword evidence="2" id="KW-0560">Oxidoreductase</keyword>
<reference evidence="4" key="1">
    <citation type="journal article" date="2019" name="Int. J. Syst. Evol. Microbiol.">
        <title>The Global Catalogue of Microorganisms (GCM) 10K type strain sequencing project: providing services to taxonomists for standard genome sequencing and annotation.</title>
        <authorList>
            <consortium name="The Broad Institute Genomics Platform"/>
            <consortium name="The Broad Institute Genome Sequencing Center for Infectious Disease"/>
            <person name="Wu L."/>
            <person name="Ma J."/>
        </authorList>
    </citation>
    <scope>NUCLEOTIDE SEQUENCE [LARGE SCALE GENOMIC DNA]</scope>
    <source>
        <strain evidence="4">JCM 17441</strain>
    </source>
</reference>
<dbReference type="PANTHER" id="PTHR43477">
    <property type="entry name" value="DIHYDROANTICAPSIN 7-DEHYDROGENASE"/>
    <property type="match status" value="1"/>
</dbReference>
<proteinExistence type="inferred from homology"/>
<comment type="caution">
    <text evidence="3">The sequence shown here is derived from an EMBL/GenBank/DDBJ whole genome shotgun (WGS) entry which is preliminary data.</text>
</comment>
<comment type="similarity">
    <text evidence="1">Belongs to the short-chain dehydrogenases/reductases (SDR) family.</text>
</comment>
<dbReference type="InterPro" id="IPR036291">
    <property type="entry name" value="NAD(P)-bd_dom_sf"/>
</dbReference>
<dbReference type="SUPFAM" id="SSF51735">
    <property type="entry name" value="NAD(P)-binding Rossmann-fold domains"/>
    <property type="match status" value="1"/>
</dbReference>
<dbReference type="Gene3D" id="3.40.50.720">
    <property type="entry name" value="NAD(P)-binding Rossmann-like Domain"/>
    <property type="match status" value="1"/>
</dbReference>
<dbReference type="RefSeq" id="WP_345143808.1">
    <property type="nucleotide sequence ID" value="NZ_BAABAT010000080.1"/>
</dbReference>
<dbReference type="InterPro" id="IPR002347">
    <property type="entry name" value="SDR_fam"/>
</dbReference>
<evidence type="ECO:0000313" key="4">
    <source>
        <dbReference type="Proteomes" id="UP001500620"/>
    </source>
</evidence>
<protein>
    <submittedName>
        <fullName evidence="3">SDR family oxidoreductase</fullName>
    </submittedName>
</protein>
<sequence>MNFDNQRVVVLGGTSGIGYATAEAASARGASVVVVSRSPERIAAAANRLGVPGHVADLADSTAVASVLADLGRIDHVVYTAGEPLSLMPLVDFDLDRAHSFFELRYFGALAAVRAALPYLRPGGSITLTTGTAGDRPTPGWSVAASICGAVESLTRALAVELAPIRVNAVKPGVTRSPMWGAGEAADQLYTETAKAVPLGRPGEVTDVAEAMLYLMGQAYTTGTILPVEGGALLA</sequence>
<dbReference type="EMBL" id="BAABAT010000080">
    <property type="protein sequence ID" value="GAA4263794.1"/>
    <property type="molecule type" value="Genomic_DNA"/>
</dbReference>
<dbReference type="Pfam" id="PF13561">
    <property type="entry name" value="adh_short_C2"/>
    <property type="match status" value="1"/>
</dbReference>
<dbReference type="PRINTS" id="PR00081">
    <property type="entry name" value="GDHRDH"/>
</dbReference>
<organism evidence="3 4">
    <name type="scientific">Dactylosporangium darangshiense</name>
    <dbReference type="NCBI Taxonomy" id="579108"/>
    <lineage>
        <taxon>Bacteria</taxon>
        <taxon>Bacillati</taxon>
        <taxon>Actinomycetota</taxon>
        <taxon>Actinomycetes</taxon>
        <taxon>Micromonosporales</taxon>
        <taxon>Micromonosporaceae</taxon>
        <taxon>Dactylosporangium</taxon>
    </lineage>
</organism>
<dbReference type="PANTHER" id="PTHR43477:SF1">
    <property type="entry name" value="DIHYDROANTICAPSIN 7-DEHYDROGENASE"/>
    <property type="match status" value="1"/>
</dbReference>